<dbReference type="AlphaFoldDB" id="A0A0A9AA73"/>
<evidence type="ECO:0000313" key="2">
    <source>
        <dbReference type="EMBL" id="JAD45900.1"/>
    </source>
</evidence>
<evidence type="ECO:0000256" key="1">
    <source>
        <dbReference type="SAM" id="MobiDB-lite"/>
    </source>
</evidence>
<accession>A0A0A9AA73</accession>
<name>A0A0A9AA73_ARUDO</name>
<protein>
    <submittedName>
        <fullName evidence="2">Uncharacterized protein</fullName>
    </submittedName>
</protein>
<reference evidence="2" key="1">
    <citation type="submission" date="2014-09" db="EMBL/GenBank/DDBJ databases">
        <authorList>
            <person name="Magalhaes I.L.F."/>
            <person name="Oliveira U."/>
            <person name="Santos F.R."/>
            <person name="Vidigal T.H.D.A."/>
            <person name="Brescovit A.D."/>
            <person name="Santos A.J."/>
        </authorList>
    </citation>
    <scope>NUCLEOTIDE SEQUENCE</scope>
    <source>
        <tissue evidence="2">Shoot tissue taken approximately 20 cm above the soil surface</tissue>
    </source>
</reference>
<feature type="compositionally biased region" description="Basic and acidic residues" evidence="1">
    <location>
        <begin position="17"/>
        <end position="42"/>
    </location>
</feature>
<proteinExistence type="predicted"/>
<reference evidence="2" key="2">
    <citation type="journal article" date="2015" name="Data Brief">
        <title>Shoot transcriptome of the giant reed, Arundo donax.</title>
        <authorList>
            <person name="Barrero R.A."/>
            <person name="Guerrero F.D."/>
            <person name="Moolhuijzen P."/>
            <person name="Goolsby J.A."/>
            <person name="Tidwell J."/>
            <person name="Bellgard S.E."/>
            <person name="Bellgard M.I."/>
        </authorList>
    </citation>
    <scope>NUCLEOTIDE SEQUENCE</scope>
    <source>
        <tissue evidence="2">Shoot tissue taken approximately 20 cm above the soil surface</tissue>
    </source>
</reference>
<organism evidence="2">
    <name type="scientific">Arundo donax</name>
    <name type="common">Giant reed</name>
    <name type="synonym">Donax arundinaceus</name>
    <dbReference type="NCBI Taxonomy" id="35708"/>
    <lineage>
        <taxon>Eukaryota</taxon>
        <taxon>Viridiplantae</taxon>
        <taxon>Streptophyta</taxon>
        <taxon>Embryophyta</taxon>
        <taxon>Tracheophyta</taxon>
        <taxon>Spermatophyta</taxon>
        <taxon>Magnoliopsida</taxon>
        <taxon>Liliopsida</taxon>
        <taxon>Poales</taxon>
        <taxon>Poaceae</taxon>
        <taxon>PACMAD clade</taxon>
        <taxon>Arundinoideae</taxon>
        <taxon>Arundineae</taxon>
        <taxon>Arundo</taxon>
    </lineage>
</organism>
<dbReference type="EMBL" id="GBRH01251995">
    <property type="protein sequence ID" value="JAD45900.1"/>
    <property type="molecule type" value="Transcribed_RNA"/>
</dbReference>
<feature type="region of interest" description="Disordered" evidence="1">
    <location>
        <begin position="16"/>
        <end position="42"/>
    </location>
</feature>
<sequence>MGGGLVKVFSGFGLIDESDKGCEQKPKEEKKGEEDKEEEKEKKKVMWHDFVLFYHMCQVL</sequence>